<dbReference type="Pfam" id="PF05635">
    <property type="entry name" value="23S_rRNA_IVP"/>
    <property type="match status" value="1"/>
</dbReference>
<organism evidence="1 2">
    <name type="scientific">Planktothrix tepida PCC 9214</name>
    <dbReference type="NCBI Taxonomy" id="671072"/>
    <lineage>
        <taxon>Bacteria</taxon>
        <taxon>Bacillati</taxon>
        <taxon>Cyanobacteriota</taxon>
        <taxon>Cyanophyceae</taxon>
        <taxon>Oscillatoriophycideae</taxon>
        <taxon>Oscillatoriales</taxon>
        <taxon>Microcoleaceae</taxon>
        <taxon>Planktothrix</taxon>
    </lineage>
</organism>
<dbReference type="STRING" id="671072.PL9214650559"/>
<dbReference type="NCBIfam" id="TIGR02436">
    <property type="entry name" value="four helix bundle protein"/>
    <property type="match status" value="1"/>
</dbReference>
<evidence type="ECO:0000313" key="1">
    <source>
        <dbReference type="EMBL" id="CUR35120.1"/>
    </source>
</evidence>
<dbReference type="InterPro" id="IPR036583">
    <property type="entry name" value="23S_rRNA_IVS_sf"/>
</dbReference>
<keyword evidence="2" id="KW-1185">Reference proteome</keyword>
<evidence type="ECO:0008006" key="3">
    <source>
        <dbReference type="Google" id="ProtNLM"/>
    </source>
</evidence>
<evidence type="ECO:0000313" key="2">
    <source>
        <dbReference type="Proteomes" id="UP000184315"/>
    </source>
</evidence>
<sequence>MEYTLIVSVCANFAGSGQKHRDEVDFIAQLNDGESEASETQTWIEFAIRCNYINTETDQELYESYNQVLGGVVNMINSPSPWLLKH</sequence>
<gene>
    <name evidence="1" type="ORF">PL9214650559</name>
</gene>
<proteinExistence type="predicted"/>
<reference evidence="2" key="1">
    <citation type="submission" date="2015-10" db="EMBL/GenBank/DDBJ databases">
        <authorList>
            <person name="Regsiter A."/>
            <person name="william w."/>
        </authorList>
    </citation>
    <scope>NUCLEOTIDE SEQUENCE [LARGE SCALE GENOMIC DNA]</scope>
</reference>
<dbReference type="SUPFAM" id="SSF158446">
    <property type="entry name" value="IVS-encoded protein-like"/>
    <property type="match status" value="1"/>
</dbReference>
<protein>
    <recommendedName>
        <fullName evidence="3">Four helix bundle protein</fullName>
    </recommendedName>
</protein>
<dbReference type="InterPro" id="IPR012657">
    <property type="entry name" value="23S_rRNA-intervening_sequence"/>
</dbReference>
<dbReference type="Proteomes" id="UP000184315">
    <property type="component" value="Unassembled WGS sequence"/>
</dbReference>
<dbReference type="RefSeq" id="WP_072722067.1">
    <property type="nucleotide sequence ID" value="NZ_LN889813.1"/>
</dbReference>
<dbReference type="Gene3D" id="1.20.1440.60">
    <property type="entry name" value="23S rRNA-intervening sequence"/>
    <property type="match status" value="1"/>
</dbReference>
<name>A0A1J1LRA5_9CYAN</name>
<accession>A0A1J1LRA5</accession>
<dbReference type="AlphaFoldDB" id="A0A1J1LRA5"/>
<dbReference type="EMBL" id="CZDF01000172">
    <property type="protein sequence ID" value="CUR35120.1"/>
    <property type="molecule type" value="Genomic_DNA"/>
</dbReference>